<evidence type="ECO:0000313" key="3">
    <source>
        <dbReference type="Proteomes" id="UP000249497"/>
    </source>
</evidence>
<protein>
    <recommendedName>
        <fullName evidence="1">ABM domain-containing protein</fullName>
    </recommendedName>
</protein>
<reference evidence="2 3" key="1">
    <citation type="submission" date="2018-02" db="EMBL/GenBank/DDBJ databases">
        <title>The genomes of Aspergillus section Nigri reveals drivers in fungal speciation.</title>
        <authorList>
            <consortium name="DOE Joint Genome Institute"/>
            <person name="Vesth T.C."/>
            <person name="Nybo J."/>
            <person name="Theobald S."/>
            <person name="Brandl J."/>
            <person name="Frisvad J.C."/>
            <person name="Nielsen K.F."/>
            <person name="Lyhne E.K."/>
            <person name="Kogle M.E."/>
            <person name="Kuo A."/>
            <person name="Riley R."/>
            <person name="Clum A."/>
            <person name="Nolan M."/>
            <person name="Lipzen A."/>
            <person name="Salamov A."/>
            <person name="Henrissat B."/>
            <person name="Wiebenga A."/>
            <person name="De vries R.P."/>
            <person name="Grigoriev I.V."/>
            <person name="Mortensen U.H."/>
            <person name="Andersen M.R."/>
            <person name="Baker S.E."/>
        </authorList>
    </citation>
    <scope>NUCLEOTIDE SEQUENCE [LARGE SCALE GENOMIC DNA]</scope>
    <source>
        <strain evidence="2 3">CBS 114.51</strain>
    </source>
</reference>
<dbReference type="Pfam" id="PF03992">
    <property type="entry name" value="ABM"/>
    <property type="match status" value="1"/>
</dbReference>
<dbReference type="Proteomes" id="UP000249497">
    <property type="component" value="Unassembled WGS sequence"/>
</dbReference>
<dbReference type="AlphaFoldDB" id="A0A8T8XGJ4"/>
<sequence length="116" mass="13618">MMTTPNRGISLHITIHIDPENLPKFWEAFQPVYENVIAEPECTFFEVYQSPEEPGTLSWVENWSQTPEWLFGVQIQKPYYKDYLAITEPMFIKPREAKILNRVGAPYLMIKSTNHV</sequence>
<evidence type="ECO:0000313" key="2">
    <source>
        <dbReference type="EMBL" id="RAH87325.1"/>
    </source>
</evidence>
<organism evidence="2 3">
    <name type="scientific">Aspergillus japonicus CBS 114.51</name>
    <dbReference type="NCBI Taxonomy" id="1448312"/>
    <lineage>
        <taxon>Eukaryota</taxon>
        <taxon>Fungi</taxon>
        <taxon>Dikarya</taxon>
        <taxon>Ascomycota</taxon>
        <taxon>Pezizomycotina</taxon>
        <taxon>Eurotiomycetes</taxon>
        <taxon>Eurotiomycetidae</taxon>
        <taxon>Eurotiales</taxon>
        <taxon>Aspergillaceae</taxon>
        <taxon>Aspergillus</taxon>
        <taxon>Aspergillus subgen. Circumdati</taxon>
    </lineage>
</organism>
<dbReference type="Gene3D" id="3.30.70.100">
    <property type="match status" value="1"/>
</dbReference>
<evidence type="ECO:0000259" key="1">
    <source>
        <dbReference type="Pfam" id="PF03992"/>
    </source>
</evidence>
<accession>A0A8T8XGJ4</accession>
<feature type="domain" description="ABM" evidence="1">
    <location>
        <begin position="9"/>
        <end position="64"/>
    </location>
</feature>
<keyword evidence="3" id="KW-1185">Reference proteome</keyword>
<dbReference type="InterPro" id="IPR007138">
    <property type="entry name" value="ABM_dom"/>
</dbReference>
<dbReference type="EMBL" id="KZ824770">
    <property type="protein sequence ID" value="RAH87325.1"/>
    <property type="molecule type" value="Genomic_DNA"/>
</dbReference>
<dbReference type="InterPro" id="IPR011008">
    <property type="entry name" value="Dimeric_a/b-barrel"/>
</dbReference>
<name>A0A8T8XGJ4_ASPJA</name>
<dbReference type="GeneID" id="37180602"/>
<dbReference type="RefSeq" id="XP_025533219.1">
    <property type="nucleotide sequence ID" value="XM_025676909.1"/>
</dbReference>
<gene>
    <name evidence="2" type="ORF">BO86DRAFT_452192</name>
</gene>
<dbReference type="SUPFAM" id="SSF54909">
    <property type="entry name" value="Dimeric alpha+beta barrel"/>
    <property type="match status" value="1"/>
</dbReference>
<proteinExistence type="predicted"/>
<dbReference type="OrthoDB" id="4126315at2759"/>